<evidence type="ECO:0000313" key="2">
    <source>
        <dbReference type="EMBL" id="TGY94522.1"/>
    </source>
</evidence>
<dbReference type="RefSeq" id="WP_135943719.1">
    <property type="nucleotide sequence ID" value="NZ_BMEI01000001.1"/>
</dbReference>
<feature type="region of interest" description="Disordered" evidence="1">
    <location>
        <begin position="320"/>
        <end position="356"/>
    </location>
</feature>
<dbReference type="PANTHER" id="PTHR48228">
    <property type="entry name" value="SUCCINYL-COA--D-CITRAMALATE COA-TRANSFERASE"/>
    <property type="match status" value="1"/>
</dbReference>
<organism evidence="2 3">
    <name type="scientific">Marinicauda pacifica</name>
    <dbReference type="NCBI Taxonomy" id="1133559"/>
    <lineage>
        <taxon>Bacteria</taxon>
        <taxon>Pseudomonadati</taxon>
        <taxon>Pseudomonadota</taxon>
        <taxon>Alphaproteobacteria</taxon>
        <taxon>Maricaulales</taxon>
        <taxon>Maricaulaceae</taxon>
        <taxon>Marinicauda</taxon>
    </lineage>
</organism>
<dbReference type="Pfam" id="PF02515">
    <property type="entry name" value="CoA_transf_3"/>
    <property type="match status" value="1"/>
</dbReference>
<dbReference type="AlphaFoldDB" id="A0A4S2HFT2"/>
<name>A0A4S2HFT2_9PROT</name>
<dbReference type="InterPro" id="IPR050509">
    <property type="entry name" value="CoA-transferase_III"/>
</dbReference>
<comment type="caution">
    <text evidence="2">The sequence shown here is derived from an EMBL/GenBank/DDBJ whole genome shotgun (WGS) entry which is preliminary data.</text>
</comment>
<dbReference type="Gene3D" id="3.30.1540.10">
    <property type="entry name" value="formyl-coa transferase, domain 3"/>
    <property type="match status" value="1"/>
</dbReference>
<dbReference type="InterPro" id="IPR003673">
    <property type="entry name" value="CoA-Trfase_fam_III"/>
</dbReference>
<reference evidence="2 3" key="1">
    <citation type="journal article" date="2013" name="Int. J. Syst. Evol. Microbiol.">
        <title>Marinicauda pacifica gen. nov., sp. nov., a prosthecate alphaproteobacterium of the family Hyphomonadaceae isolated from deep seawater.</title>
        <authorList>
            <person name="Zhang X.Y."/>
            <person name="Li G.W."/>
            <person name="Wang C.S."/>
            <person name="Zhang Y.J."/>
            <person name="Xu X.W."/>
            <person name="Li H."/>
            <person name="Liu A."/>
            <person name="Liu C."/>
            <person name="Xie B.B."/>
            <person name="Qin Q.L."/>
            <person name="Xu Z."/>
            <person name="Chen X.L."/>
            <person name="Zhou B.C."/>
            <person name="Zhang Y.Z."/>
        </authorList>
    </citation>
    <scope>NUCLEOTIDE SEQUENCE [LARGE SCALE GENOMIC DNA]</scope>
    <source>
        <strain evidence="2 3">P-1 km-3</strain>
    </source>
</reference>
<keyword evidence="3" id="KW-1185">Reference proteome</keyword>
<sequence length="385" mass="40509">MKAHGPLRGVKVVEFVGLGPAPFCAMLLSDLGADVIRIDRPGAGGGGAAEVLARGRRSVGVNLKSAEGVETCLTLLEQADILLEGYRPGVMERLGLGPDIVLARNARLVYGRMTGWGQYGPLAHAAGHDLNYIALTGALDSIGPKSHPVPPLNVVGDFGGGSLYLALGVLAALTHARQTGEGQVVDAAIVDGTVSLLGAVHQLSALGLWSGERGENLLDGGAPFYGCYECSDGKFVSIGPLEPEFYQLLFEKLGIGDQPVTANPYDPTCWPELRALLERTFKTRSRAEWTQTLEGTDCCFAPVLSIEEARDHPHLKARGSFEEVDGVPQSAPAPRFSRTPGKIQGPAPRPGADSRDVLADWGFDAQKIEALMSSGAVSTPGRGPA</sequence>
<dbReference type="Gene3D" id="3.40.50.10540">
    <property type="entry name" value="Crotonobetainyl-coa:carnitine coa-transferase, domain 1"/>
    <property type="match status" value="1"/>
</dbReference>
<dbReference type="EMBL" id="SRXV01000001">
    <property type="protein sequence ID" value="TGY94522.1"/>
    <property type="molecule type" value="Genomic_DNA"/>
</dbReference>
<dbReference type="PANTHER" id="PTHR48228:SF5">
    <property type="entry name" value="ALPHA-METHYLACYL-COA RACEMASE"/>
    <property type="match status" value="1"/>
</dbReference>
<keyword evidence="2" id="KW-0808">Transferase</keyword>
<dbReference type="Proteomes" id="UP000305451">
    <property type="component" value="Unassembled WGS sequence"/>
</dbReference>
<dbReference type="GO" id="GO:0016740">
    <property type="term" value="F:transferase activity"/>
    <property type="evidence" value="ECO:0007669"/>
    <property type="project" value="UniProtKB-KW"/>
</dbReference>
<dbReference type="InterPro" id="IPR044855">
    <property type="entry name" value="CoA-Trfase_III_dom3_sf"/>
</dbReference>
<dbReference type="SUPFAM" id="SSF89796">
    <property type="entry name" value="CoA-transferase family III (CaiB/BaiF)"/>
    <property type="match status" value="1"/>
</dbReference>
<protein>
    <submittedName>
        <fullName evidence="2">CoA transferase</fullName>
    </submittedName>
</protein>
<evidence type="ECO:0000313" key="3">
    <source>
        <dbReference type="Proteomes" id="UP000305451"/>
    </source>
</evidence>
<dbReference type="InterPro" id="IPR023606">
    <property type="entry name" value="CoA-Trfase_III_dom_1_sf"/>
</dbReference>
<proteinExistence type="predicted"/>
<evidence type="ECO:0000256" key="1">
    <source>
        <dbReference type="SAM" id="MobiDB-lite"/>
    </source>
</evidence>
<dbReference type="OrthoDB" id="9806585at2"/>
<accession>A0A4S2HFT2</accession>
<gene>
    <name evidence="2" type="ORF">E5162_04405</name>
</gene>